<proteinExistence type="predicted"/>
<dbReference type="STRING" id="1447875.A0A2B7Y490"/>
<evidence type="ECO:0000313" key="2">
    <source>
        <dbReference type="Proteomes" id="UP000223968"/>
    </source>
</evidence>
<organism evidence="1 2">
    <name type="scientific">Helicocarpus griseus UAMH5409</name>
    <dbReference type="NCBI Taxonomy" id="1447875"/>
    <lineage>
        <taxon>Eukaryota</taxon>
        <taxon>Fungi</taxon>
        <taxon>Dikarya</taxon>
        <taxon>Ascomycota</taxon>
        <taxon>Pezizomycotina</taxon>
        <taxon>Eurotiomycetes</taxon>
        <taxon>Eurotiomycetidae</taxon>
        <taxon>Onygenales</taxon>
        <taxon>Ajellomycetaceae</taxon>
        <taxon>Helicocarpus</taxon>
    </lineage>
</organism>
<dbReference type="Proteomes" id="UP000223968">
    <property type="component" value="Unassembled WGS sequence"/>
</dbReference>
<comment type="caution">
    <text evidence="1">The sequence shown here is derived from an EMBL/GenBank/DDBJ whole genome shotgun (WGS) entry which is preliminary data.</text>
</comment>
<dbReference type="EMBL" id="PDNB01000018">
    <property type="protein sequence ID" value="PGH16306.1"/>
    <property type="molecule type" value="Genomic_DNA"/>
</dbReference>
<keyword evidence="2" id="KW-1185">Reference proteome</keyword>
<name>A0A2B7Y490_9EURO</name>
<reference evidence="1 2" key="1">
    <citation type="submission" date="2017-10" db="EMBL/GenBank/DDBJ databases">
        <title>Comparative genomics in systemic dimorphic fungi from Ajellomycetaceae.</title>
        <authorList>
            <person name="Munoz J.F."/>
            <person name="Mcewen J.G."/>
            <person name="Clay O.K."/>
            <person name="Cuomo C.A."/>
        </authorList>
    </citation>
    <scope>NUCLEOTIDE SEQUENCE [LARGE SCALE GENOMIC DNA]</scope>
    <source>
        <strain evidence="1 2">UAMH5409</strain>
    </source>
</reference>
<sequence>MSSHHQTTIFAYPASTEVVYAGPAIIPQIEDDLPTRRRFKRQRRIEGSSESDDKPVILGDNEIQNQDYRCGGPMLVALPVETTFLKPTNPLRVEWDEKLEQEAFRILEKWAVRKTGSAQKVNTIMVLVKPTTRYDWVSVRERLIGILDFHQQPSVAIEVRRGEIFQNDDDQIAISADDLVQKSKFGGSIALHDNPESSATLGGFLELLLNGQWKRFGVTNFHCVTPGSTPNQHWETNTLRVDHPSIGDIEEFIAAQEEEIKTSQAGVSKVTDEIAQPILKDDPGGEPRVKMTYRLDKTNLEKAQADLDQARDFLKARKGMLRRVFAVSGYRVNAKGMLLNWALIEILPDRIGDNMLPTGDEVWSYRKIFKPQKSYVGKTASLEEDLRSLRGGGAPILREDG</sequence>
<dbReference type="AlphaFoldDB" id="A0A2B7Y490"/>
<protein>
    <submittedName>
        <fullName evidence="1">Uncharacterized protein</fullName>
    </submittedName>
</protein>
<accession>A0A2B7Y490</accession>
<dbReference type="OrthoDB" id="5424209at2759"/>
<evidence type="ECO:0000313" key="1">
    <source>
        <dbReference type="EMBL" id="PGH16306.1"/>
    </source>
</evidence>
<gene>
    <name evidence="1" type="ORF">AJ79_01845</name>
</gene>